<dbReference type="Proteomes" id="UP000189818">
    <property type="component" value="Unassembled WGS sequence"/>
</dbReference>
<reference evidence="3" key="1">
    <citation type="submission" date="2017-02" db="EMBL/GenBank/DDBJ databases">
        <authorList>
            <person name="Varghese N."/>
            <person name="Submissions S."/>
        </authorList>
    </citation>
    <scope>NUCLEOTIDE SEQUENCE [LARGE SCALE GENOMIC DNA]</scope>
    <source>
        <strain evidence="3">UM2</strain>
    </source>
</reference>
<keyword evidence="1" id="KW-0732">Signal</keyword>
<evidence type="ECO:0000313" key="3">
    <source>
        <dbReference type="Proteomes" id="UP000189818"/>
    </source>
</evidence>
<dbReference type="EMBL" id="FUYM01000006">
    <property type="protein sequence ID" value="SKB79046.1"/>
    <property type="molecule type" value="Genomic_DNA"/>
</dbReference>
<dbReference type="OrthoDB" id="7597093at2"/>
<feature type="signal peptide" evidence="1">
    <location>
        <begin position="1"/>
        <end position="25"/>
    </location>
</feature>
<dbReference type="STRING" id="439228.SAMN06295920_106188"/>
<dbReference type="AlphaFoldDB" id="A0A1T5E5G5"/>
<organism evidence="2 3">
    <name type="scientific">Rhizorhabdus histidinilytica</name>
    <dbReference type="NCBI Taxonomy" id="439228"/>
    <lineage>
        <taxon>Bacteria</taxon>
        <taxon>Pseudomonadati</taxon>
        <taxon>Pseudomonadota</taxon>
        <taxon>Alphaproteobacteria</taxon>
        <taxon>Sphingomonadales</taxon>
        <taxon>Sphingomonadaceae</taxon>
        <taxon>Rhizorhabdus</taxon>
    </lineage>
</organism>
<dbReference type="RefSeq" id="WP_079648942.1">
    <property type="nucleotide sequence ID" value="NZ_FUYM01000006.1"/>
</dbReference>
<evidence type="ECO:0000256" key="1">
    <source>
        <dbReference type="SAM" id="SignalP"/>
    </source>
</evidence>
<proteinExistence type="predicted"/>
<evidence type="ECO:0000313" key="2">
    <source>
        <dbReference type="EMBL" id="SKB79046.1"/>
    </source>
</evidence>
<keyword evidence="3" id="KW-1185">Reference proteome</keyword>
<feature type="chain" id="PRO_5010549959" description="Copper chaperone PCu(A)C" evidence="1">
    <location>
        <begin position="26"/>
        <end position="178"/>
    </location>
</feature>
<gene>
    <name evidence="2" type="ORF">SAMN06295920_106188</name>
</gene>
<evidence type="ECO:0008006" key="4">
    <source>
        <dbReference type="Google" id="ProtNLM"/>
    </source>
</evidence>
<name>A0A1T5E5G5_9SPHN</name>
<protein>
    <recommendedName>
        <fullName evidence="4">Copper chaperone PCu(A)C</fullName>
    </recommendedName>
</protein>
<accession>A0A1T5E5G5</accession>
<sequence>MKIGGKWSLGGFALAVVLAAGGAMAHPGHHAEPAFSKSGPVLSYFSTPNREHLEIKGDAATTLAKVVVELKAPSDVLVQFTSGLATVTPDGCPCSARVSLAIDDHDPVVIKRVNLGTIVTRIGDTYQPDRQSADGSYALQLPAGRHEIALIAQRIEGSSALLYGFYPNLQALAFPSGK</sequence>